<reference evidence="2" key="1">
    <citation type="journal article" date="2023" name="Mol. Biol. Evol.">
        <title>Third-Generation Sequencing Reveals the Adaptive Role of the Epigenome in Three Deep-Sea Polychaetes.</title>
        <authorList>
            <person name="Perez M."/>
            <person name="Aroh O."/>
            <person name="Sun Y."/>
            <person name="Lan Y."/>
            <person name="Juniper S.K."/>
            <person name="Young C.R."/>
            <person name="Angers B."/>
            <person name="Qian P.Y."/>
        </authorList>
    </citation>
    <scope>NUCLEOTIDE SEQUENCE</scope>
    <source>
        <strain evidence="2">R07B-5</strain>
    </source>
</reference>
<keyword evidence="1" id="KW-0732">Signal</keyword>
<keyword evidence="3" id="KW-1185">Reference proteome</keyword>
<evidence type="ECO:0000313" key="2">
    <source>
        <dbReference type="EMBL" id="KAK2172285.1"/>
    </source>
</evidence>
<dbReference type="AlphaFoldDB" id="A0AAD9NJG6"/>
<name>A0AAD9NJG6_RIDPI</name>
<dbReference type="SUPFAM" id="SSF55846">
    <property type="entry name" value="N-acetylmuramoyl-L-alanine amidase-like"/>
    <property type="match status" value="1"/>
</dbReference>
<dbReference type="Proteomes" id="UP001209878">
    <property type="component" value="Unassembled WGS sequence"/>
</dbReference>
<dbReference type="GO" id="GO:0008745">
    <property type="term" value="F:N-acetylmuramoyl-L-alanine amidase activity"/>
    <property type="evidence" value="ECO:0007669"/>
    <property type="project" value="InterPro"/>
</dbReference>
<feature type="chain" id="PRO_5041916049" evidence="1">
    <location>
        <begin position="23"/>
        <end position="87"/>
    </location>
</feature>
<dbReference type="InterPro" id="IPR036505">
    <property type="entry name" value="Amidase/PGRP_sf"/>
</dbReference>
<evidence type="ECO:0000256" key="1">
    <source>
        <dbReference type="SAM" id="SignalP"/>
    </source>
</evidence>
<proteinExistence type="predicted"/>
<feature type="signal peptide" evidence="1">
    <location>
        <begin position="1"/>
        <end position="22"/>
    </location>
</feature>
<dbReference type="PANTHER" id="PTHR11022">
    <property type="entry name" value="PEPTIDOGLYCAN RECOGNITION PROTEIN"/>
    <property type="match status" value="1"/>
</dbReference>
<dbReference type="GO" id="GO:0009253">
    <property type="term" value="P:peptidoglycan catabolic process"/>
    <property type="evidence" value="ECO:0007669"/>
    <property type="project" value="InterPro"/>
</dbReference>
<dbReference type="EMBL" id="JAODUO010000975">
    <property type="protein sequence ID" value="KAK2172285.1"/>
    <property type="molecule type" value="Genomic_DNA"/>
</dbReference>
<dbReference type="Gene3D" id="3.40.80.10">
    <property type="entry name" value="Peptidoglycan recognition protein-like"/>
    <property type="match status" value="1"/>
</dbReference>
<sequence length="87" mass="9657">MASSRALLFVFAVSVAVSAVFAYDCADVTRRQWGAKSPRRGYKWIPAVSYVFIHHSASAPCFSTSACAAKVRSFQNYHMNSKRTSMD</sequence>
<dbReference type="PANTHER" id="PTHR11022:SF41">
    <property type="entry name" value="PEPTIDOGLYCAN-RECOGNITION PROTEIN LC-RELATED"/>
    <property type="match status" value="1"/>
</dbReference>
<dbReference type="InterPro" id="IPR015510">
    <property type="entry name" value="PGRP"/>
</dbReference>
<comment type="caution">
    <text evidence="2">The sequence shown here is derived from an EMBL/GenBank/DDBJ whole genome shotgun (WGS) entry which is preliminary data.</text>
</comment>
<evidence type="ECO:0000313" key="3">
    <source>
        <dbReference type="Proteomes" id="UP001209878"/>
    </source>
</evidence>
<protein>
    <submittedName>
        <fullName evidence="2">Uncharacterized protein</fullName>
    </submittedName>
</protein>
<organism evidence="2 3">
    <name type="scientific">Ridgeia piscesae</name>
    <name type="common">Tubeworm</name>
    <dbReference type="NCBI Taxonomy" id="27915"/>
    <lineage>
        <taxon>Eukaryota</taxon>
        <taxon>Metazoa</taxon>
        <taxon>Spiralia</taxon>
        <taxon>Lophotrochozoa</taxon>
        <taxon>Annelida</taxon>
        <taxon>Polychaeta</taxon>
        <taxon>Sedentaria</taxon>
        <taxon>Canalipalpata</taxon>
        <taxon>Sabellida</taxon>
        <taxon>Siboglinidae</taxon>
        <taxon>Ridgeia</taxon>
    </lineage>
</organism>
<gene>
    <name evidence="2" type="ORF">NP493_975g04019</name>
</gene>
<accession>A0AAD9NJG6</accession>